<dbReference type="OrthoDB" id="72290at2"/>
<accession>A0A016QU25</accession>
<dbReference type="Gene3D" id="3.10.450.530">
    <property type="entry name" value="Ribonuclease toxin, BrnT, of type II toxin-antitoxin system"/>
    <property type="match status" value="1"/>
</dbReference>
<evidence type="ECO:0000313" key="1">
    <source>
        <dbReference type="EMBL" id="EYB69397.1"/>
    </source>
</evidence>
<organism evidence="1 2">
    <name type="scientific">Deinococcus phoenicis</name>
    <dbReference type="NCBI Taxonomy" id="1476583"/>
    <lineage>
        <taxon>Bacteria</taxon>
        <taxon>Thermotogati</taxon>
        <taxon>Deinococcota</taxon>
        <taxon>Deinococci</taxon>
        <taxon>Deinococcales</taxon>
        <taxon>Deinococcaceae</taxon>
        <taxon>Deinococcus</taxon>
    </lineage>
</organism>
<gene>
    <name evidence="1" type="ORF">DEIPH_ctg008orf0130</name>
</gene>
<dbReference type="EMBL" id="JHAC01000008">
    <property type="protein sequence ID" value="EYB69397.1"/>
    <property type="molecule type" value="Genomic_DNA"/>
</dbReference>
<comment type="caution">
    <text evidence="1">The sequence shown here is derived from an EMBL/GenBank/DDBJ whole genome shotgun (WGS) entry which is preliminary data.</text>
</comment>
<dbReference type="RefSeq" id="WP_081790736.1">
    <property type="nucleotide sequence ID" value="NZ_JHAC01000008.1"/>
</dbReference>
<sequence>MKFDWDFANLEHIALHKVEPEEAEEAVTDPAAIPGEHVHRGPRGERRFGLIGATEAGRVLFVVLEKRGEKFRVVTAYTAGAEERTAYYT</sequence>
<name>A0A016QU25_9DEIO</name>
<dbReference type="InterPro" id="IPR038573">
    <property type="entry name" value="BrnT_sf"/>
</dbReference>
<dbReference type="Proteomes" id="UP000020492">
    <property type="component" value="Unassembled WGS sequence"/>
</dbReference>
<dbReference type="PATRIC" id="fig|1476583.3.peg.536"/>
<evidence type="ECO:0000313" key="2">
    <source>
        <dbReference type="Proteomes" id="UP000020492"/>
    </source>
</evidence>
<dbReference type="InterPro" id="IPR007460">
    <property type="entry name" value="BrnT_toxin"/>
</dbReference>
<reference evidence="1 2" key="1">
    <citation type="submission" date="2014-03" db="EMBL/GenBank/DDBJ databases">
        <title>Draft genome sequence of Deinococcus phoenicis 1P10ME.</title>
        <authorList>
            <person name="Stepanov V.G."/>
            <person name="Vaishampayan P."/>
            <person name="Venkateswaran K."/>
            <person name="Fox G.E."/>
        </authorList>
    </citation>
    <scope>NUCLEOTIDE SEQUENCE [LARGE SCALE GENOMIC DNA]</scope>
    <source>
        <strain evidence="1 2">1P10ME</strain>
    </source>
</reference>
<protein>
    <recommendedName>
        <fullName evidence="3">BrnT family toxin</fullName>
    </recommendedName>
</protein>
<dbReference type="Pfam" id="PF04365">
    <property type="entry name" value="BrnT_toxin"/>
    <property type="match status" value="1"/>
</dbReference>
<dbReference type="STRING" id="1476583.DEIPH_ctg008orf0130"/>
<evidence type="ECO:0008006" key="3">
    <source>
        <dbReference type="Google" id="ProtNLM"/>
    </source>
</evidence>
<keyword evidence="2" id="KW-1185">Reference proteome</keyword>
<dbReference type="eggNOG" id="COG2929">
    <property type="taxonomic scope" value="Bacteria"/>
</dbReference>
<proteinExistence type="predicted"/>
<dbReference type="AlphaFoldDB" id="A0A016QU25"/>